<feature type="region of interest" description="Disordered" evidence="1">
    <location>
        <begin position="1"/>
        <end position="20"/>
    </location>
</feature>
<keyword evidence="3" id="KW-1185">Reference proteome</keyword>
<dbReference type="AlphaFoldDB" id="A0A9N8E6I4"/>
<feature type="compositionally biased region" description="Low complexity" evidence="1">
    <location>
        <begin position="251"/>
        <end position="268"/>
    </location>
</feature>
<gene>
    <name evidence="2" type="ORF">SEMRO_549_G164540.1</name>
</gene>
<evidence type="ECO:0000313" key="2">
    <source>
        <dbReference type="EMBL" id="CAB9512674.1"/>
    </source>
</evidence>
<dbReference type="Proteomes" id="UP001153069">
    <property type="component" value="Unassembled WGS sequence"/>
</dbReference>
<reference evidence="2" key="1">
    <citation type="submission" date="2020-06" db="EMBL/GenBank/DDBJ databases">
        <authorList>
            <consortium name="Plant Systems Biology data submission"/>
        </authorList>
    </citation>
    <scope>NUCLEOTIDE SEQUENCE</scope>
    <source>
        <strain evidence="2">D6</strain>
    </source>
</reference>
<protein>
    <submittedName>
        <fullName evidence="2">Uncharacterized protein</fullName>
    </submittedName>
</protein>
<name>A0A9N8E6I4_9STRA</name>
<organism evidence="2 3">
    <name type="scientific">Seminavis robusta</name>
    <dbReference type="NCBI Taxonomy" id="568900"/>
    <lineage>
        <taxon>Eukaryota</taxon>
        <taxon>Sar</taxon>
        <taxon>Stramenopiles</taxon>
        <taxon>Ochrophyta</taxon>
        <taxon>Bacillariophyta</taxon>
        <taxon>Bacillariophyceae</taxon>
        <taxon>Bacillariophycidae</taxon>
        <taxon>Naviculales</taxon>
        <taxon>Naviculaceae</taxon>
        <taxon>Seminavis</taxon>
    </lineage>
</organism>
<accession>A0A9N8E6I4</accession>
<comment type="caution">
    <text evidence="2">The sequence shown here is derived from an EMBL/GenBank/DDBJ whole genome shotgun (WGS) entry which is preliminary data.</text>
</comment>
<evidence type="ECO:0000256" key="1">
    <source>
        <dbReference type="SAM" id="MobiDB-lite"/>
    </source>
</evidence>
<evidence type="ECO:0000313" key="3">
    <source>
        <dbReference type="Proteomes" id="UP001153069"/>
    </source>
</evidence>
<feature type="compositionally biased region" description="Polar residues" evidence="1">
    <location>
        <begin position="93"/>
        <end position="106"/>
    </location>
</feature>
<dbReference type="EMBL" id="CAICTM010000548">
    <property type="protein sequence ID" value="CAB9512674.1"/>
    <property type="molecule type" value="Genomic_DNA"/>
</dbReference>
<feature type="region of interest" description="Disordered" evidence="1">
    <location>
        <begin position="62"/>
        <end position="132"/>
    </location>
</feature>
<proteinExistence type="predicted"/>
<feature type="region of interest" description="Disordered" evidence="1">
    <location>
        <begin position="243"/>
        <end position="268"/>
    </location>
</feature>
<sequence length="398" mass="43328">MNPHQQPTLELGDSDVPSAAPVQRLDVSVAAPQQLSRAQALLIPPSRQHELLSAVLSVGRPVGAEEAKSPTGSRPNSPPQDRRNPPQLKKALSSWNAARQSQSAELSTAAKKPPMGGTCNINTGRAKPSSPGRALSFVMQRAQEVQRQALRTNPKANATVDASVVQALRRNMREELLKRLTKSKLGSGNSNMAKQSPEVQAAFARRLEEVLFKTSKSVEAYADSTTLDRRLKMLLAAMQNRKAKKEGGTGTLPAAAAPQPQKKAALKPGEMKRREALRKTLGQVKMNRVFKVMAEIKLIQLGREVTEGKPYEPIPMCTKGGCSFSVPCPGDQKAPKVVRDLFFNTAIIAAYEKSSVALFPSLPWDALLAQGEARLAAYHEWYRQRQAAKNSRGFASMP</sequence>